<evidence type="ECO:0000313" key="2">
    <source>
        <dbReference type="EMBL" id="PBB06192.1"/>
    </source>
</evidence>
<dbReference type="PANTHER" id="PTHR42909:SF4">
    <property type="entry name" value="CARBOHYDRATE KINASE, PFKB FAMILY"/>
    <property type="match status" value="1"/>
</dbReference>
<dbReference type="InterPro" id="IPR036390">
    <property type="entry name" value="WH_DNA-bd_sf"/>
</dbReference>
<evidence type="ECO:0000259" key="1">
    <source>
        <dbReference type="Pfam" id="PF00294"/>
    </source>
</evidence>
<evidence type="ECO:0000313" key="3">
    <source>
        <dbReference type="Proteomes" id="UP000217561"/>
    </source>
</evidence>
<dbReference type="EMBL" id="NSGH01000006">
    <property type="protein sequence ID" value="PBB06192.1"/>
    <property type="molecule type" value="Genomic_DNA"/>
</dbReference>
<dbReference type="CDD" id="cd01941">
    <property type="entry name" value="YeiC_kinase_like"/>
    <property type="match status" value="1"/>
</dbReference>
<keyword evidence="2" id="KW-0808">Transferase</keyword>
<dbReference type="Proteomes" id="UP000217561">
    <property type="component" value="Unassembled WGS sequence"/>
</dbReference>
<feature type="domain" description="Carbohydrate kinase PfkB" evidence="1">
    <location>
        <begin position="65"/>
        <end position="357"/>
    </location>
</feature>
<dbReference type="Pfam" id="PF00294">
    <property type="entry name" value="PfkB"/>
    <property type="match status" value="1"/>
</dbReference>
<keyword evidence="3" id="KW-1185">Reference proteome</keyword>
<name>A0ABX4HSI7_9BACI</name>
<dbReference type="InterPro" id="IPR011611">
    <property type="entry name" value="PfkB_dom"/>
</dbReference>
<dbReference type="GO" id="GO:0016301">
    <property type="term" value="F:kinase activity"/>
    <property type="evidence" value="ECO:0007669"/>
    <property type="project" value="UniProtKB-KW"/>
</dbReference>
<keyword evidence="2" id="KW-0418">Kinase</keyword>
<proteinExistence type="predicted"/>
<dbReference type="InterPro" id="IPR036388">
    <property type="entry name" value="WH-like_DNA-bd_sf"/>
</dbReference>
<dbReference type="SUPFAM" id="SSF46785">
    <property type="entry name" value="Winged helix' DNA-binding domain"/>
    <property type="match status" value="1"/>
</dbReference>
<dbReference type="Pfam" id="PF13412">
    <property type="entry name" value="HTH_24"/>
    <property type="match status" value="1"/>
</dbReference>
<dbReference type="InterPro" id="IPR029056">
    <property type="entry name" value="Ribokinase-like"/>
</dbReference>
<reference evidence="2 3" key="1">
    <citation type="submission" date="2017-08" db="EMBL/GenBank/DDBJ databases">
        <title>Salimicrobium alkalisoli sp. nov., isolated from saline alkaline soil.</title>
        <authorList>
            <person name="Zhang G."/>
            <person name="Xiong Q."/>
        </authorList>
    </citation>
    <scope>NUCLEOTIDE SEQUENCE [LARGE SCALE GENOMIC DNA]</scope>
    <source>
        <strain evidence="2 3">WN024</strain>
    </source>
</reference>
<protein>
    <submittedName>
        <fullName evidence="2">Sugar kinase</fullName>
    </submittedName>
</protein>
<accession>A0ABX4HSI7</accession>
<dbReference type="Gene3D" id="3.40.1190.20">
    <property type="match status" value="1"/>
</dbReference>
<sequence>MVKEGSFVLKDQRILELIKENPFITQQQLSEKLNLSRSAVAGYISTLTKKGEIVGRAYVLKEESKIFCIGGANIDRKNRTLSQVQYGTSNPVSSLQSLGGVARNVAENLGKLTCDVSLIALTGEDQDGEWLMKQTKQQGVDVSQSFALNGEKTGAYTSILDSSGELVLAVADMELYDRFTSGLLEERWPHIASAEVIFADTNLPEATLSYLIQRADKEDRHLWIHTVSTTKMKRLPEDLSGVGVLFINLEEAAELTGVHGGTKEEWREACDLMIGRGVSKVVIHLDTDGVFVRTDTGEEEYAAPYPHTLEDGTGVKEAFISGMLFGYTHKESFRDSILLGMAAAAEAWQSTETVAALSKEKLYNQLQS</sequence>
<dbReference type="PANTHER" id="PTHR42909">
    <property type="entry name" value="ZGC:136858"/>
    <property type="match status" value="1"/>
</dbReference>
<dbReference type="Gene3D" id="1.10.10.10">
    <property type="entry name" value="Winged helix-like DNA-binding domain superfamily/Winged helix DNA-binding domain"/>
    <property type="match status" value="1"/>
</dbReference>
<dbReference type="SUPFAM" id="SSF53613">
    <property type="entry name" value="Ribokinase-like"/>
    <property type="match status" value="1"/>
</dbReference>
<gene>
    <name evidence="2" type="ORF">CKW00_05400</name>
</gene>
<organism evidence="2 3">
    <name type="scientific">Salimicrobium humidisoli</name>
    <dbReference type="NCBI Taxonomy" id="2029857"/>
    <lineage>
        <taxon>Bacteria</taxon>
        <taxon>Bacillati</taxon>
        <taxon>Bacillota</taxon>
        <taxon>Bacilli</taxon>
        <taxon>Bacillales</taxon>
        <taxon>Bacillaceae</taxon>
        <taxon>Salimicrobium</taxon>
    </lineage>
</organism>
<comment type="caution">
    <text evidence="2">The sequence shown here is derived from an EMBL/GenBank/DDBJ whole genome shotgun (WGS) entry which is preliminary data.</text>
</comment>